<gene>
    <name evidence="3" type="ORF">SAMN04487850_1076</name>
</gene>
<dbReference type="PROSITE" id="PS51762">
    <property type="entry name" value="GH16_2"/>
    <property type="match status" value="1"/>
</dbReference>
<dbReference type="RefSeq" id="WP_091915181.1">
    <property type="nucleotide sequence ID" value="NZ_FOIQ01000002.1"/>
</dbReference>
<dbReference type="AlphaFoldDB" id="A0A1I0NAP3"/>
<accession>A0A1I0NAP3</accession>
<dbReference type="InterPro" id="IPR000757">
    <property type="entry name" value="Beta-glucanase-like"/>
</dbReference>
<feature type="domain" description="GH16" evidence="2">
    <location>
        <begin position="27"/>
        <end position="280"/>
    </location>
</feature>
<dbReference type="PANTHER" id="PTHR10963">
    <property type="entry name" value="GLYCOSYL HYDROLASE-RELATED"/>
    <property type="match status" value="1"/>
</dbReference>
<dbReference type="Pfam" id="PF00722">
    <property type="entry name" value="Glyco_hydro_16"/>
    <property type="match status" value="1"/>
</dbReference>
<organism evidence="3 4">
    <name type="scientific">Prevotella aff. ruminicola Tc2-24</name>
    <dbReference type="NCBI Taxonomy" id="81582"/>
    <lineage>
        <taxon>Bacteria</taxon>
        <taxon>Pseudomonadati</taxon>
        <taxon>Bacteroidota</taxon>
        <taxon>Bacteroidia</taxon>
        <taxon>Bacteroidales</taxon>
        <taxon>Prevotellaceae</taxon>
        <taxon>Prevotella</taxon>
    </lineage>
</organism>
<comment type="similarity">
    <text evidence="1">Belongs to the glycosyl hydrolase 16 family.</text>
</comment>
<reference evidence="3 4" key="1">
    <citation type="submission" date="2016-10" db="EMBL/GenBank/DDBJ databases">
        <authorList>
            <person name="de Groot N.N."/>
        </authorList>
    </citation>
    <scope>NUCLEOTIDE SEQUENCE [LARGE SCALE GENOMIC DNA]</scope>
    <source>
        <strain evidence="3 4">TC2-24</strain>
    </source>
</reference>
<keyword evidence="4" id="KW-1185">Reference proteome</keyword>
<proteinExistence type="inferred from homology"/>
<evidence type="ECO:0000313" key="3">
    <source>
        <dbReference type="EMBL" id="SEV97996.1"/>
    </source>
</evidence>
<protein>
    <submittedName>
        <fullName evidence="3">Glycosyl hydrolases family 16</fullName>
    </submittedName>
</protein>
<dbReference type="CDD" id="cd08023">
    <property type="entry name" value="GH16_laminarinase_like"/>
    <property type="match status" value="1"/>
</dbReference>
<dbReference type="EMBL" id="FOIQ01000002">
    <property type="protein sequence ID" value="SEV97996.1"/>
    <property type="molecule type" value="Genomic_DNA"/>
</dbReference>
<evidence type="ECO:0000259" key="2">
    <source>
        <dbReference type="PROSITE" id="PS51762"/>
    </source>
</evidence>
<dbReference type="Gene3D" id="2.60.120.200">
    <property type="match status" value="1"/>
</dbReference>
<evidence type="ECO:0000313" key="4">
    <source>
        <dbReference type="Proteomes" id="UP000199373"/>
    </source>
</evidence>
<dbReference type="GO" id="GO:0005975">
    <property type="term" value="P:carbohydrate metabolic process"/>
    <property type="evidence" value="ECO:0007669"/>
    <property type="project" value="InterPro"/>
</dbReference>
<sequence length="283" mass="33052">MRKTTILSVLLCATQLSAQEWRLAWSDEFDGNGRPDSTIWNYEQGFVRNHEAQWYQWQNAYQQDGVLVIEARREERPNPTYRPDATHWGQQRQTIDYTSACLTTKGKYAFLYGRLEVCARIPTAGGAWPAIWTLGSGMEWPSCGEIDLMEYYRIKGVPHILANVAWGNDQRYQAVWNSKRVDYAHFIERDPNWAQHFHVWRMDWDETYIRLYLDDELLNEVPLASTVNGSIGHYKNPFNSPQYILLNLALGGDNGGTIDDGAFPMRYEIDYVRVYERTNTRIY</sequence>
<dbReference type="InterPro" id="IPR050546">
    <property type="entry name" value="Glycosyl_Hydrlase_16"/>
</dbReference>
<dbReference type="Proteomes" id="UP000199373">
    <property type="component" value="Unassembled WGS sequence"/>
</dbReference>
<name>A0A1I0NAP3_9BACT</name>
<dbReference type="SUPFAM" id="SSF49899">
    <property type="entry name" value="Concanavalin A-like lectins/glucanases"/>
    <property type="match status" value="1"/>
</dbReference>
<keyword evidence="3" id="KW-0378">Hydrolase</keyword>
<dbReference type="InterPro" id="IPR013320">
    <property type="entry name" value="ConA-like_dom_sf"/>
</dbReference>
<dbReference type="PANTHER" id="PTHR10963:SF55">
    <property type="entry name" value="GLYCOSIDE HYDROLASE FAMILY 16 PROTEIN"/>
    <property type="match status" value="1"/>
</dbReference>
<evidence type="ECO:0000256" key="1">
    <source>
        <dbReference type="ARBA" id="ARBA00006865"/>
    </source>
</evidence>
<dbReference type="GO" id="GO:0004553">
    <property type="term" value="F:hydrolase activity, hydrolyzing O-glycosyl compounds"/>
    <property type="evidence" value="ECO:0007669"/>
    <property type="project" value="InterPro"/>
</dbReference>